<dbReference type="EMBL" id="VWNA01000001">
    <property type="protein sequence ID" value="MQT14190.1"/>
    <property type="molecule type" value="Genomic_DNA"/>
</dbReference>
<organism evidence="6 7">
    <name type="scientific">Segnochrobactrum spirostomi</name>
    <dbReference type="NCBI Taxonomy" id="2608987"/>
    <lineage>
        <taxon>Bacteria</taxon>
        <taxon>Pseudomonadati</taxon>
        <taxon>Pseudomonadota</taxon>
        <taxon>Alphaproteobacteria</taxon>
        <taxon>Hyphomicrobiales</taxon>
        <taxon>Segnochrobactraceae</taxon>
        <taxon>Segnochrobactrum</taxon>
    </lineage>
</organism>
<evidence type="ECO:0000256" key="2">
    <source>
        <dbReference type="ARBA" id="ARBA00007639"/>
    </source>
</evidence>
<dbReference type="InterPro" id="IPR028082">
    <property type="entry name" value="Peripla_BP_I"/>
</dbReference>
<dbReference type="PANTHER" id="PTHR46847">
    <property type="entry name" value="D-ALLOSE-BINDING PERIPLASMIC PROTEIN-RELATED"/>
    <property type="match status" value="1"/>
</dbReference>
<dbReference type="Pfam" id="PF13407">
    <property type="entry name" value="Peripla_BP_4"/>
    <property type="match status" value="1"/>
</dbReference>
<comment type="caution">
    <text evidence="6">The sequence shown here is derived from an EMBL/GenBank/DDBJ whole genome shotgun (WGS) entry which is preliminary data.</text>
</comment>
<feature type="chain" id="PRO_5025652150" evidence="4">
    <location>
        <begin position="34"/>
        <end position="339"/>
    </location>
</feature>
<sequence>MSLIARSAARLTRRTALLTATWALAGAATVAVASLGTASGAAAQTIPVIVKDTTSQYWQIVLAGARQAGKDLNVKVPELGAQSEADIPGQISALENAVASNPAAIVIAPTQFSALGAPITEAAKSVKIIGIDSGADTDAFTSFLTTDNVKGGSVAADALADAIKAKTGKAEGEVALITALPGVGSLDQRAKGFKDTLAAKYPGIKLVSEKVADGQATTGLNIMTDLITANPNLVGVFASNLPMAQGAGQALAENADAQKKLVLIGFDSDDKLVGLLKQGVISALIVQDPYRMGYDGVKTALAASKGENVPKDVDTGVNLITQANLDTPRSQELLNPKLN</sequence>
<evidence type="ECO:0000313" key="6">
    <source>
        <dbReference type="EMBL" id="MQT14190.1"/>
    </source>
</evidence>
<protein>
    <submittedName>
        <fullName evidence="6">ABC transporter substrate-binding protein</fullName>
    </submittedName>
</protein>
<dbReference type="PANTHER" id="PTHR46847:SF1">
    <property type="entry name" value="D-ALLOSE-BINDING PERIPLASMIC PROTEIN-RELATED"/>
    <property type="match status" value="1"/>
</dbReference>
<dbReference type="PROSITE" id="PS51318">
    <property type="entry name" value="TAT"/>
    <property type="match status" value="1"/>
</dbReference>
<proteinExistence type="inferred from homology"/>
<evidence type="ECO:0000256" key="3">
    <source>
        <dbReference type="ARBA" id="ARBA00022729"/>
    </source>
</evidence>
<evidence type="ECO:0000256" key="4">
    <source>
        <dbReference type="SAM" id="SignalP"/>
    </source>
</evidence>
<name>A0A6A7Y4W4_9HYPH</name>
<dbReference type="GO" id="GO:0030246">
    <property type="term" value="F:carbohydrate binding"/>
    <property type="evidence" value="ECO:0007669"/>
    <property type="project" value="UniProtKB-ARBA"/>
</dbReference>
<feature type="domain" description="Periplasmic binding protein" evidence="5">
    <location>
        <begin position="46"/>
        <end position="307"/>
    </location>
</feature>
<keyword evidence="3 4" id="KW-0732">Signal</keyword>
<dbReference type="InterPro" id="IPR006311">
    <property type="entry name" value="TAT_signal"/>
</dbReference>
<reference evidence="6 7" key="1">
    <citation type="submission" date="2019-09" db="EMBL/GenBank/DDBJ databases">
        <title>Segnochrobactrum spirostomi gen. nov., sp. nov., isolated from the ciliate Spirostomum cf. yagiui and description of a novel family, Segnochrobactraceae fam. nov. within the order Rhizobiales of the class Alphaproteobacteria.</title>
        <authorList>
            <person name="Akter S."/>
            <person name="Shazib S.U.A."/>
            <person name="Shin M.K."/>
        </authorList>
    </citation>
    <scope>NUCLEOTIDE SEQUENCE [LARGE SCALE GENOMIC DNA]</scope>
    <source>
        <strain evidence="6 7">Sp-1</strain>
    </source>
</reference>
<dbReference type="Gene3D" id="3.40.50.2300">
    <property type="match status" value="2"/>
</dbReference>
<dbReference type="SUPFAM" id="SSF53822">
    <property type="entry name" value="Periplasmic binding protein-like I"/>
    <property type="match status" value="1"/>
</dbReference>
<dbReference type="AlphaFoldDB" id="A0A6A7Y4W4"/>
<gene>
    <name evidence="6" type="ORF">F0357_16370</name>
</gene>
<dbReference type="Proteomes" id="UP000332515">
    <property type="component" value="Unassembled WGS sequence"/>
</dbReference>
<keyword evidence="7" id="KW-1185">Reference proteome</keyword>
<dbReference type="GO" id="GO:0030313">
    <property type="term" value="C:cell envelope"/>
    <property type="evidence" value="ECO:0007669"/>
    <property type="project" value="UniProtKB-SubCell"/>
</dbReference>
<evidence type="ECO:0000256" key="1">
    <source>
        <dbReference type="ARBA" id="ARBA00004196"/>
    </source>
</evidence>
<dbReference type="InterPro" id="IPR025997">
    <property type="entry name" value="SBP_2_dom"/>
</dbReference>
<feature type="signal peptide" evidence="4">
    <location>
        <begin position="1"/>
        <end position="33"/>
    </location>
</feature>
<evidence type="ECO:0000313" key="7">
    <source>
        <dbReference type="Proteomes" id="UP000332515"/>
    </source>
</evidence>
<comment type="similarity">
    <text evidence="2">Belongs to the bacterial solute-binding protein 2 family.</text>
</comment>
<dbReference type="RefSeq" id="WP_153484450.1">
    <property type="nucleotide sequence ID" value="NZ_VWNA01000001.1"/>
</dbReference>
<evidence type="ECO:0000259" key="5">
    <source>
        <dbReference type="Pfam" id="PF13407"/>
    </source>
</evidence>
<dbReference type="CDD" id="cd20008">
    <property type="entry name" value="PBP1_ABC_sugar_binding-like"/>
    <property type="match status" value="1"/>
</dbReference>
<accession>A0A6A7Y4W4</accession>
<comment type="subcellular location">
    <subcellularLocation>
        <location evidence="1">Cell envelope</location>
    </subcellularLocation>
</comment>